<dbReference type="InterPro" id="IPR001119">
    <property type="entry name" value="SLH_dom"/>
</dbReference>
<keyword evidence="1" id="KW-0677">Repeat</keyword>
<gene>
    <name evidence="4" type="ORF">IAB04_07255</name>
</gene>
<feature type="signal peptide" evidence="2">
    <location>
        <begin position="1"/>
        <end position="24"/>
    </location>
</feature>
<feature type="domain" description="SLH" evidence="3">
    <location>
        <begin position="77"/>
        <end position="140"/>
    </location>
</feature>
<dbReference type="AlphaFoldDB" id="A0A9D1S7A1"/>
<reference evidence="4" key="2">
    <citation type="journal article" date="2021" name="PeerJ">
        <title>Extensive microbial diversity within the chicken gut microbiome revealed by metagenomics and culture.</title>
        <authorList>
            <person name="Gilroy R."/>
            <person name="Ravi A."/>
            <person name="Getino M."/>
            <person name="Pursley I."/>
            <person name="Horton D.L."/>
            <person name="Alikhan N.F."/>
            <person name="Baker D."/>
            <person name="Gharbi K."/>
            <person name="Hall N."/>
            <person name="Watson M."/>
            <person name="Adriaenssens E.M."/>
            <person name="Foster-Nyarko E."/>
            <person name="Jarju S."/>
            <person name="Secka A."/>
            <person name="Antonio M."/>
            <person name="Oren A."/>
            <person name="Chaudhuri R.R."/>
            <person name="La Ragione R."/>
            <person name="Hildebrand F."/>
            <person name="Pallen M.J."/>
        </authorList>
    </citation>
    <scope>NUCLEOTIDE SEQUENCE</scope>
    <source>
        <strain evidence="4">ChiSjej4B22-9803</strain>
    </source>
</reference>
<keyword evidence="2" id="KW-0732">Signal</keyword>
<protein>
    <submittedName>
        <fullName evidence="4">S-layer homology domain-containing protein</fullName>
    </submittedName>
</protein>
<evidence type="ECO:0000313" key="5">
    <source>
        <dbReference type="Proteomes" id="UP000824111"/>
    </source>
</evidence>
<comment type="caution">
    <text evidence="4">The sequence shown here is derived from an EMBL/GenBank/DDBJ whole genome shotgun (WGS) entry which is preliminary data.</text>
</comment>
<dbReference type="Proteomes" id="UP000824111">
    <property type="component" value="Unassembled WGS sequence"/>
</dbReference>
<evidence type="ECO:0000256" key="2">
    <source>
        <dbReference type="SAM" id="SignalP"/>
    </source>
</evidence>
<dbReference type="EMBL" id="DVND01000183">
    <property type="protein sequence ID" value="HIU49147.1"/>
    <property type="molecule type" value="Genomic_DNA"/>
</dbReference>
<evidence type="ECO:0000313" key="4">
    <source>
        <dbReference type="EMBL" id="HIU49147.1"/>
    </source>
</evidence>
<name>A0A9D1S7A1_9FIRM</name>
<feature type="chain" id="PRO_5039104441" evidence="2">
    <location>
        <begin position="25"/>
        <end position="855"/>
    </location>
</feature>
<dbReference type="PROSITE" id="PS51272">
    <property type="entry name" value="SLH"/>
    <property type="match status" value="1"/>
</dbReference>
<evidence type="ECO:0000259" key="3">
    <source>
        <dbReference type="PROSITE" id="PS51272"/>
    </source>
</evidence>
<proteinExistence type="predicted"/>
<evidence type="ECO:0000256" key="1">
    <source>
        <dbReference type="ARBA" id="ARBA00022737"/>
    </source>
</evidence>
<dbReference type="Pfam" id="PF00395">
    <property type="entry name" value="SLH"/>
    <property type="match status" value="1"/>
</dbReference>
<accession>A0A9D1S7A1</accession>
<sequence>MRKWFTCLTAFIIAINLLSVPVGAAESDTAYDDAVRALLDFEILTEEFEDIDQTEQLTREKAAMWLYRLMELDVEYESSVFSDVAPGGQYANAILALNERGIISGFPDGRYRPTSTIQYQDFAKLLVELLGYKQTAELLGGYPSGYLQVAANLRLDQGAYTAPEDPMTIGAAAQIFYNALQADMQKISLNENNQIQIEADRERTLLSQYKDIYKIRGRITKNARTGLTVPEGAGEGNAEIDGVIYGAGKTDADAQLGKEVYAFYREYPTENTLIHIEPLAKANEITILAEDIVRGESDRTTLTYETDSTRNRSLKISSTVDVIYNGKAHPDLEADRFYPFCGQIALLDSDNDKIYDVVFITDYTVMFVSHAVEYSRTVFNKFTSAGFVESLQFDENGEIDICDEVGEPMEFSDIAENDILFAAVSETGTKPYYQLVVSKNSVGGTFSSINDDTVTVDGTEYELSEAYKLAVANGDLKAPVLGDTYTFYIDAYGRVTGFSKEYTGTQYGYLRKVYTDEMDEKVYARVFCRDGSWELYELRDTVQINGEPFKKEVAVNIISAGEMIRYTVDSSARLRTMDTAVTTSETDTNLNDYIEQDTFRKAEINGTIGNNKYYSNTNSFSNAFFLNQDVTVFLIPTASGAPEEDFACTDQSYFKSENRYTLTVFDMDEYMFSSIYMVGYDSSSSDSLESSIGRDDYCMMIEETNEAVVNGEQVSIARGLMKGQEWSYTSAEANTFAGLKKGDIIRTKYDDAGKLKQYIMVHRLGTEELVSNVPDFNNAVYIYGNVLSVDYANRLVRMNDGKDRTVIVRDSAFITVYDEGENAMYGGTMQDISAGDYVVFRMQSSVPYEVFIIRK</sequence>
<organism evidence="4 5">
    <name type="scientific">Candidatus Avimonoglobus intestinipullorum</name>
    <dbReference type="NCBI Taxonomy" id="2840699"/>
    <lineage>
        <taxon>Bacteria</taxon>
        <taxon>Bacillati</taxon>
        <taxon>Bacillota</taxon>
        <taxon>Clostridia</taxon>
        <taxon>Eubacteriales</taxon>
        <taxon>Candidatus Avimonoglobus</taxon>
    </lineage>
</organism>
<reference evidence="4" key="1">
    <citation type="submission" date="2020-10" db="EMBL/GenBank/DDBJ databases">
        <authorList>
            <person name="Gilroy R."/>
        </authorList>
    </citation>
    <scope>NUCLEOTIDE SEQUENCE</scope>
    <source>
        <strain evidence="4">ChiSjej4B22-9803</strain>
    </source>
</reference>